<dbReference type="Gene3D" id="3.30.70.360">
    <property type="match status" value="1"/>
</dbReference>
<dbReference type="STRING" id="1123291.SAMN04490355_1005119"/>
<name>A0A1I4HXH0_9FIRM</name>
<gene>
    <name evidence="4" type="ORF">SAMN04490355_1005119</name>
</gene>
<keyword evidence="1" id="KW-0479">Metal-binding</keyword>
<dbReference type="InterPro" id="IPR002933">
    <property type="entry name" value="Peptidase_M20"/>
</dbReference>
<evidence type="ECO:0000256" key="1">
    <source>
        <dbReference type="ARBA" id="ARBA00022723"/>
    </source>
</evidence>
<dbReference type="PANTHER" id="PTHR43808:SF9">
    <property type="entry name" value="BLL0789 PROTEIN"/>
    <property type="match status" value="1"/>
</dbReference>
<dbReference type="SUPFAM" id="SSF55031">
    <property type="entry name" value="Bacterial exopeptidase dimerisation domain"/>
    <property type="match status" value="1"/>
</dbReference>
<proteinExistence type="predicted"/>
<keyword evidence="4" id="KW-0645">Protease</keyword>
<dbReference type="Pfam" id="PF07687">
    <property type="entry name" value="M20_dimer"/>
    <property type="match status" value="1"/>
</dbReference>
<evidence type="ECO:0000259" key="3">
    <source>
        <dbReference type="Pfam" id="PF07687"/>
    </source>
</evidence>
<keyword evidence="4" id="KW-0121">Carboxypeptidase</keyword>
<feature type="domain" description="Peptidase M20 dimerisation" evidence="3">
    <location>
        <begin position="179"/>
        <end position="275"/>
    </location>
</feature>
<dbReference type="Proteomes" id="UP000199520">
    <property type="component" value="Unassembled WGS sequence"/>
</dbReference>
<dbReference type="SUPFAM" id="SSF53187">
    <property type="entry name" value="Zn-dependent exopeptidases"/>
    <property type="match status" value="1"/>
</dbReference>
<dbReference type="Pfam" id="PF01546">
    <property type="entry name" value="Peptidase_M20"/>
    <property type="match status" value="1"/>
</dbReference>
<dbReference type="AlphaFoldDB" id="A0A1I4HXH0"/>
<dbReference type="RefSeq" id="WP_090933197.1">
    <property type="nucleotide sequence ID" value="NZ_FOTS01000005.1"/>
</dbReference>
<dbReference type="EMBL" id="FOTS01000005">
    <property type="protein sequence ID" value="SFL46754.1"/>
    <property type="molecule type" value="Genomic_DNA"/>
</dbReference>
<dbReference type="InterPro" id="IPR036264">
    <property type="entry name" value="Bact_exopeptidase_dim_dom"/>
</dbReference>
<dbReference type="PANTHER" id="PTHR43808">
    <property type="entry name" value="ACETYLORNITHINE DEACETYLASE"/>
    <property type="match status" value="1"/>
</dbReference>
<evidence type="ECO:0000313" key="5">
    <source>
        <dbReference type="Proteomes" id="UP000199520"/>
    </source>
</evidence>
<keyword evidence="5" id="KW-1185">Reference proteome</keyword>
<protein>
    <submittedName>
        <fullName evidence="4">Glutamate carboxypeptidase</fullName>
    </submittedName>
</protein>
<dbReference type="InterPro" id="IPR050072">
    <property type="entry name" value="Peptidase_M20A"/>
</dbReference>
<accession>A0A1I4HXH0</accession>
<keyword evidence="2" id="KW-0378">Hydrolase</keyword>
<sequence length="381" mass="41203">MEIEGLEVSNYLRELEYLVNIDSVSSDAAGTAKIAEFMTAKYRSLGWQVKEHNFNDTIGPCLEITNKVAAQYDALILAHMDTVFPIGTAKERPFSIINGRAYGPGVIDCKAGLLSGYYALSSLEKIGKLTSKAICVFLNSDHEGISSKYSKYHSEKLAKRSKCTLVLEAARANGNLVHKRKGIGRYYIEVDGVAAHAGVDHQKGRNAIEEIAHWVLALQGRTDYAQETTLNIGKISGGTSISAVPDKAKAELDIRFYDKRAVVEIEEMMQGLAAQPHIVGTTANVAGGITRPSMLPNKKTEELIHVIDEIGKSLQMDFGWTASGGGSDGSFSAAAGTPTIDGLGPVGGGAHSSQEYLEIDTVVPRYKLLCKTIAYVVDWKM</sequence>
<dbReference type="PIRSF" id="PIRSF037238">
    <property type="entry name" value="Carboxypeptidase_G2"/>
    <property type="match status" value="1"/>
</dbReference>
<dbReference type="GO" id="GO:0004180">
    <property type="term" value="F:carboxypeptidase activity"/>
    <property type="evidence" value="ECO:0007669"/>
    <property type="project" value="UniProtKB-KW"/>
</dbReference>
<dbReference type="OrthoDB" id="9783294at2"/>
<dbReference type="GO" id="GO:0046872">
    <property type="term" value="F:metal ion binding"/>
    <property type="evidence" value="ECO:0007669"/>
    <property type="project" value="UniProtKB-KW"/>
</dbReference>
<reference evidence="5" key="1">
    <citation type="submission" date="2016-10" db="EMBL/GenBank/DDBJ databases">
        <authorList>
            <person name="Varghese N."/>
            <person name="Submissions S."/>
        </authorList>
    </citation>
    <scope>NUCLEOTIDE SEQUENCE [LARGE SCALE GENOMIC DNA]</scope>
    <source>
        <strain evidence="5">DSM 13327</strain>
    </source>
</reference>
<organism evidence="4 5">
    <name type="scientific">Pelosinus propionicus DSM 13327</name>
    <dbReference type="NCBI Taxonomy" id="1123291"/>
    <lineage>
        <taxon>Bacteria</taxon>
        <taxon>Bacillati</taxon>
        <taxon>Bacillota</taxon>
        <taxon>Negativicutes</taxon>
        <taxon>Selenomonadales</taxon>
        <taxon>Sporomusaceae</taxon>
        <taxon>Pelosinus</taxon>
    </lineage>
</organism>
<dbReference type="InterPro" id="IPR011650">
    <property type="entry name" value="Peptidase_M20_dimer"/>
</dbReference>
<evidence type="ECO:0000313" key="4">
    <source>
        <dbReference type="EMBL" id="SFL46754.1"/>
    </source>
</evidence>
<dbReference type="Gene3D" id="3.40.630.10">
    <property type="entry name" value="Zn peptidases"/>
    <property type="match status" value="1"/>
</dbReference>
<dbReference type="CDD" id="cd03885">
    <property type="entry name" value="M20_CPDG2"/>
    <property type="match status" value="1"/>
</dbReference>
<dbReference type="InterPro" id="IPR017150">
    <property type="entry name" value="Pept_M20_glutamate_carboxypep"/>
</dbReference>
<evidence type="ECO:0000256" key="2">
    <source>
        <dbReference type="ARBA" id="ARBA00022801"/>
    </source>
</evidence>